<dbReference type="InterPro" id="IPR001173">
    <property type="entry name" value="Glyco_trans_2-like"/>
</dbReference>
<keyword evidence="3" id="KW-1185">Reference proteome</keyword>
<gene>
    <name evidence="2" type="ORF">SAMN05660413_02373</name>
</gene>
<keyword evidence="2" id="KW-0808">Transferase</keyword>
<reference evidence="2 3" key="1">
    <citation type="submission" date="2016-10" db="EMBL/GenBank/DDBJ databases">
        <authorList>
            <person name="de Groot N.N."/>
        </authorList>
    </citation>
    <scope>NUCLEOTIDE SEQUENCE [LARGE SCALE GENOMIC DNA]</scope>
    <source>
        <strain evidence="2 3">DSM 17794</strain>
    </source>
</reference>
<dbReference type="Proteomes" id="UP000199153">
    <property type="component" value="Unassembled WGS sequence"/>
</dbReference>
<evidence type="ECO:0000259" key="1">
    <source>
        <dbReference type="Pfam" id="PF00535"/>
    </source>
</evidence>
<organism evidence="2 3">
    <name type="scientific">Salegentibacter flavus</name>
    <dbReference type="NCBI Taxonomy" id="287099"/>
    <lineage>
        <taxon>Bacteria</taxon>
        <taxon>Pseudomonadati</taxon>
        <taxon>Bacteroidota</taxon>
        <taxon>Flavobacteriia</taxon>
        <taxon>Flavobacteriales</taxon>
        <taxon>Flavobacteriaceae</taxon>
        <taxon>Salegentibacter</taxon>
    </lineage>
</organism>
<dbReference type="Pfam" id="PF00535">
    <property type="entry name" value="Glycos_transf_2"/>
    <property type="match status" value="1"/>
</dbReference>
<dbReference type="EMBL" id="FOVL01000015">
    <property type="protein sequence ID" value="SFN73893.1"/>
    <property type="molecule type" value="Genomic_DNA"/>
</dbReference>
<dbReference type="PANTHER" id="PTHR22916">
    <property type="entry name" value="GLYCOSYLTRANSFERASE"/>
    <property type="match status" value="1"/>
</dbReference>
<dbReference type="InterPro" id="IPR029044">
    <property type="entry name" value="Nucleotide-diphossugar_trans"/>
</dbReference>
<dbReference type="Gene3D" id="3.90.550.10">
    <property type="entry name" value="Spore Coat Polysaccharide Biosynthesis Protein SpsA, Chain A"/>
    <property type="match status" value="1"/>
</dbReference>
<feature type="domain" description="Glycosyltransferase 2-like" evidence="1">
    <location>
        <begin position="29"/>
        <end position="151"/>
    </location>
</feature>
<proteinExistence type="predicted"/>
<accession>A0A1I5BGN5</accession>
<sequence length="313" mass="36726">MDFLEFKKKYQKAEVTAFPNQVAKTPLISVLLQTYNQEDYIEQCLDAILDQQTDFDIEILLGEDDSTDKTREICLKYAEKFPDRIRLFLHQPANKIKVLNIPTGNFNAINNLYQAKGEYIAFCEGDDYWTDQHKLQKQVDFLKAKPDFVLSYHQFEEKYETQSGKENRISLEQPAKELTKEELSRLVYHPLLSTVCFRNCLRDLPEEMIQVINVDSFILSMLGTFGKAKFQPEIRASVYRRHSGGIWTKKNREIQLRTKILLFKNLVSYYNNKDKSLTRSFQKDLKNTNKMLFALYLKDFKPFKAAKLLPALL</sequence>
<evidence type="ECO:0000313" key="3">
    <source>
        <dbReference type="Proteomes" id="UP000199153"/>
    </source>
</evidence>
<dbReference type="GO" id="GO:0016758">
    <property type="term" value="F:hexosyltransferase activity"/>
    <property type="evidence" value="ECO:0007669"/>
    <property type="project" value="UniProtKB-ARBA"/>
</dbReference>
<dbReference type="OrthoDB" id="199095at2"/>
<dbReference type="AlphaFoldDB" id="A0A1I5BGN5"/>
<name>A0A1I5BGN5_9FLAO</name>
<dbReference type="PANTHER" id="PTHR22916:SF3">
    <property type="entry name" value="UDP-GLCNAC:BETAGAL BETA-1,3-N-ACETYLGLUCOSAMINYLTRANSFERASE-LIKE PROTEIN 1"/>
    <property type="match status" value="1"/>
</dbReference>
<protein>
    <submittedName>
        <fullName evidence="2">Glycosyltransferase involved in cell wall bisynthesis</fullName>
    </submittedName>
</protein>
<evidence type="ECO:0000313" key="2">
    <source>
        <dbReference type="EMBL" id="SFN73893.1"/>
    </source>
</evidence>
<dbReference type="RefSeq" id="WP_093409936.1">
    <property type="nucleotide sequence ID" value="NZ_FOVL01000015.1"/>
</dbReference>
<dbReference type="STRING" id="287099.SAMN05660413_02373"/>
<dbReference type="SUPFAM" id="SSF53448">
    <property type="entry name" value="Nucleotide-diphospho-sugar transferases"/>
    <property type="match status" value="1"/>
</dbReference>